<proteinExistence type="predicted"/>
<dbReference type="InterPro" id="IPR024775">
    <property type="entry name" value="DinB-like"/>
</dbReference>
<dbReference type="EMBL" id="FUYR01000002">
    <property type="protein sequence ID" value="SKB74906.1"/>
    <property type="molecule type" value="Genomic_DNA"/>
</dbReference>
<reference evidence="3" key="1">
    <citation type="submission" date="2017-02" db="EMBL/GenBank/DDBJ databases">
        <authorList>
            <person name="Varghese N."/>
            <person name="Submissions S."/>
        </authorList>
    </citation>
    <scope>NUCLEOTIDE SEQUENCE [LARGE SCALE GENOMIC DNA]</scope>
    <source>
        <strain evidence="3">DSM 22385</strain>
    </source>
</reference>
<dbReference type="SUPFAM" id="SSF109854">
    <property type="entry name" value="DinB/YfiT-like putative metalloenzymes"/>
    <property type="match status" value="1"/>
</dbReference>
<evidence type="ECO:0000313" key="2">
    <source>
        <dbReference type="EMBL" id="SKB74906.1"/>
    </source>
</evidence>
<evidence type="ECO:0000259" key="1">
    <source>
        <dbReference type="Pfam" id="PF12867"/>
    </source>
</evidence>
<dbReference type="Gene3D" id="1.20.120.450">
    <property type="entry name" value="dinb family like domain"/>
    <property type="match status" value="1"/>
</dbReference>
<dbReference type="InterPro" id="IPR034660">
    <property type="entry name" value="DinB/YfiT-like"/>
</dbReference>
<gene>
    <name evidence="2" type="ORF">SAMN05661099_2587</name>
</gene>
<dbReference type="NCBIfam" id="NF009807">
    <property type="entry name" value="PRK13291.1"/>
    <property type="match status" value="1"/>
</dbReference>
<dbReference type="Proteomes" id="UP000189981">
    <property type="component" value="Unassembled WGS sequence"/>
</dbReference>
<protein>
    <submittedName>
        <fullName evidence="2">DinB superfamily protein</fullName>
    </submittedName>
</protein>
<name>A0A1T5DTR1_9SPHI</name>
<dbReference type="STRING" id="572036.SAMN05661099_2587"/>
<dbReference type="Pfam" id="PF12867">
    <property type="entry name" value="DinB_2"/>
    <property type="match status" value="1"/>
</dbReference>
<dbReference type="RefSeq" id="WP_221406245.1">
    <property type="nucleotide sequence ID" value="NZ_FUYR01000002.1"/>
</dbReference>
<feature type="domain" description="DinB-like" evidence="1">
    <location>
        <begin position="36"/>
        <end position="168"/>
    </location>
</feature>
<evidence type="ECO:0000313" key="3">
    <source>
        <dbReference type="Proteomes" id="UP000189981"/>
    </source>
</evidence>
<organism evidence="2 3">
    <name type="scientific">Daejeonella lutea</name>
    <dbReference type="NCBI Taxonomy" id="572036"/>
    <lineage>
        <taxon>Bacteria</taxon>
        <taxon>Pseudomonadati</taxon>
        <taxon>Bacteroidota</taxon>
        <taxon>Sphingobacteriia</taxon>
        <taxon>Sphingobacteriales</taxon>
        <taxon>Sphingobacteriaceae</taxon>
        <taxon>Daejeonella</taxon>
    </lineage>
</organism>
<sequence length="177" mass="20400">MKNIMEQLKYPNGKFVYTNDVGELANAIERISSLPGKLREAVKGLTDAQLDTPYREGGWTIRQVIHHIPDSHINAYVRCKLALTEQSPTIKPYDEVKWAECEEAMHGDINLSLNLLDSLHGRWVSFLSSLSAEDLERTYYHPVNKKESKLKEVVCMYAWHGDHHLAHITSTKDRKKW</sequence>
<dbReference type="AlphaFoldDB" id="A0A1T5DTR1"/>
<accession>A0A1T5DTR1</accession>
<keyword evidence="3" id="KW-1185">Reference proteome</keyword>